<feature type="region of interest" description="Disordered" evidence="1">
    <location>
        <begin position="1"/>
        <end position="76"/>
    </location>
</feature>
<evidence type="ECO:0000313" key="3">
    <source>
        <dbReference type="Proteomes" id="UP000729402"/>
    </source>
</evidence>
<dbReference type="EMBL" id="JAAALK010000086">
    <property type="protein sequence ID" value="KAG8081768.1"/>
    <property type="molecule type" value="Genomic_DNA"/>
</dbReference>
<dbReference type="AlphaFoldDB" id="A0A8J5W5K9"/>
<gene>
    <name evidence="2" type="ORF">GUJ93_ZPchr0014g46797</name>
</gene>
<evidence type="ECO:0000256" key="1">
    <source>
        <dbReference type="SAM" id="MobiDB-lite"/>
    </source>
</evidence>
<evidence type="ECO:0000313" key="2">
    <source>
        <dbReference type="EMBL" id="KAG8081768.1"/>
    </source>
</evidence>
<sequence>MNAPPAQPEPPTASSSGGDHAPAMPRPNNPSFPTRDDEEFRGTGQEKGGAGLGGEAANEERTTPSTVGEAAAGRAG</sequence>
<accession>A0A8J5W5K9</accession>
<feature type="compositionally biased region" description="Pro residues" evidence="1">
    <location>
        <begin position="1"/>
        <end position="11"/>
    </location>
</feature>
<organism evidence="2 3">
    <name type="scientific">Zizania palustris</name>
    <name type="common">Northern wild rice</name>
    <dbReference type="NCBI Taxonomy" id="103762"/>
    <lineage>
        <taxon>Eukaryota</taxon>
        <taxon>Viridiplantae</taxon>
        <taxon>Streptophyta</taxon>
        <taxon>Embryophyta</taxon>
        <taxon>Tracheophyta</taxon>
        <taxon>Spermatophyta</taxon>
        <taxon>Magnoliopsida</taxon>
        <taxon>Liliopsida</taxon>
        <taxon>Poales</taxon>
        <taxon>Poaceae</taxon>
        <taxon>BOP clade</taxon>
        <taxon>Oryzoideae</taxon>
        <taxon>Oryzeae</taxon>
        <taxon>Zizaniinae</taxon>
        <taxon>Zizania</taxon>
    </lineage>
</organism>
<comment type="caution">
    <text evidence="2">The sequence shown here is derived from an EMBL/GenBank/DDBJ whole genome shotgun (WGS) entry which is preliminary data.</text>
</comment>
<name>A0A8J5W5K9_ZIZPA</name>
<reference evidence="2" key="2">
    <citation type="submission" date="2021-02" db="EMBL/GenBank/DDBJ databases">
        <authorList>
            <person name="Kimball J.A."/>
            <person name="Haas M.W."/>
            <person name="Macchietto M."/>
            <person name="Kono T."/>
            <person name="Duquette J."/>
            <person name="Shao M."/>
        </authorList>
    </citation>
    <scope>NUCLEOTIDE SEQUENCE</scope>
    <source>
        <tissue evidence="2">Fresh leaf tissue</tissue>
    </source>
</reference>
<dbReference type="Proteomes" id="UP000729402">
    <property type="component" value="Unassembled WGS sequence"/>
</dbReference>
<reference evidence="2" key="1">
    <citation type="journal article" date="2021" name="bioRxiv">
        <title>Whole Genome Assembly and Annotation of Northern Wild Rice, Zizania palustris L., Supports a Whole Genome Duplication in the Zizania Genus.</title>
        <authorList>
            <person name="Haas M."/>
            <person name="Kono T."/>
            <person name="Macchietto M."/>
            <person name="Millas R."/>
            <person name="McGilp L."/>
            <person name="Shao M."/>
            <person name="Duquette J."/>
            <person name="Hirsch C.N."/>
            <person name="Kimball J."/>
        </authorList>
    </citation>
    <scope>NUCLEOTIDE SEQUENCE</scope>
    <source>
        <tissue evidence="2">Fresh leaf tissue</tissue>
    </source>
</reference>
<protein>
    <submittedName>
        <fullName evidence="2">Uncharacterized protein</fullName>
    </submittedName>
</protein>
<feature type="compositionally biased region" description="Gly residues" evidence="1">
    <location>
        <begin position="45"/>
        <end position="54"/>
    </location>
</feature>
<keyword evidence="3" id="KW-1185">Reference proteome</keyword>
<proteinExistence type="predicted"/>